<gene>
    <name evidence="1" type="ORF">RhiirA4_492340</name>
</gene>
<dbReference type="AlphaFoldDB" id="A0A2I1HX56"/>
<comment type="caution">
    <text evidence="1">The sequence shown here is derived from an EMBL/GenBank/DDBJ whole genome shotgun (WGS) entry which is preliminary data.</text>
</comment>
<accession>A0A2I1HX56</accession>
<proteinExistence type="predicted"/>
<dbReference type="EMBL" id="LLXI01010275">
    <property type="protein sequence ID" value="PKY63433.1"/>
    <property type="molecule type" value="Genomic_DNA"/>
</dbReference>
<evidence type="ECO:0000313" key="2">
    <source>
        <dbReference type="Proteomes" id="UP000234323"/>
    </source>
</evidence>
<protein>
    <submittedName>
        <fullName evidence="1">Uncharacterized protein</fullName>
    </submittedName>
</protein>
<reference evidence="1 2" key="1">
    <citation type="submission" date="2015-10" db="EMBL/GenBank/DDBJ databases">
        <title>Genome analyses suggest a sexual origin of heterokaryosis in a supposedly ancient asexual fungus.</title>
        <authorList>
            <person name="Ropars J."/>
            <person name="Sedzielewska K."/>
            <person name="Noel J."/>
            <person name="Charron P."/>
            <person name="Farinelli L."/>
            <person name="Marton T."/>
            <person name="Kruger M."/>
            <person name="Pelin A."/>
            <person name="Brachmann A."/>
            <person name="Corradi N."/>
        </authorList>
    </citation>
    <scope>NUCLEOTIDE SEQUENCE [LARGE SCALE GENOMIC DNA]</scope>
    <source>
        <strain evidence="1 2">A4</strain>
    </source>
</reference>
<dbReference type="Proteomes" id="UP000234323">
    <property type="component" value="Unassembled WGS sequence"/>
</dbReference>
<name>A0A2I1HX56_9GLOM</name>
<evidence type="ECO:0000313" key="1">
    <source>
        <dbReference type="EMBL" id="PKY63433.1"/>
    </source>
</evidence>
<keyword evidence="2" id="KW-1185">Reference proteome</keyword>
<sequence>MEINQGKEGMSITQDDKANQMINYNAQLAYYWQNSYFILNEEFLQKHNLIKLIELDLEEEFNELERTTEINL</sequence>
<organism evidence="1 2">
    <name type="scientific">Rhizophagus irregularis</name>
    <dbReference type="NCBI Taxonomy" id="588596"/>
    <lineage>
        <taxon>Eukaryota</taxon>
        <taxon>Fungi</taxon>
        <taxon>Fungi incertae sedis</taxon>
        <taxon>Mucoromycota</taxon>
        <taxon>Glomeromycotina</taxon>
        <taxon>Glomeromycetes</taxon>
        <taxon>Glomerales</taxon>
        <taxon>Glomeraceae</taxon>
        <taxon>Rhizophagus</taxon>
    </lineage>
</organism>